<dbReference type="AlphaFoldDB" id="A0A931H086"/>
<evidence type="ECO:0000313" key="2">
    <source>
        <dbReference type="EMBL" id="MBG9378610.1"/>
    </source>
</evidence>
<keyword evidence="3" id="KW-1185">Reference proteome</keyword>
<evidence type="ECO:0008006" key="4">
    <source>
        <dbReference type="Google" id="ProtNLM"/>
    </source>
</evidence>
<organism evidence="2 3">
    <name type="scientific">Panacibacter microcysteis</name>
    <dbReference type="NCBI Taxonomy" id="2793269"/>
    <lineage>
        <taxon>Bacteria</taxon>
        <taxon>Pseudomonadati</taxon>
        <taxon>Bacteroidota</taxon>
        <taxon>Chitinophagia</taxon>
        <taxon>Chitinophagales</taxon>
        <taxon>Chitinophagaceae</taxon>
        <taxon>Panacibacter</taxon>
    </lineage>
</organism>
<evidence type="ECO:0000256" key="1">
    <source>
        <dbReference type="SAM" id="MobiDB-lite"/>
    </source>
</evidence>
<reference evidence="2" key="1">
    <citation type="submission" date="2020-11" db="EMBL/GenBank/DDBJ databases">
        <title>Bacterial whole genome sequence for Panacibacter sp. DH6.</title>
        <authorList>
            <person name="Le V."/>
            <person name="Ko S."/>
            <person name="Ahn C.-Y."/>
            <person name="Oh H.-M."/>
        </authorList>
    </citation>
    <scope>NUCLEOTIDE SEQUENCE</scope>
    <source>
        <strain evidence="2">DH6</strain>
    </source>
</reference>
<accession>A0A931H086</accession>
<comment type="caution">
    <text evidence="2">The sequence shown here is derived from an EMBL/GenBank/DDBJ whole genome shotgun (WGS) entry which is preliminary data.</text>
</comment>
<protein>
    <recommendedName>
        <fullName evidence="4">YfhD family protein</fullName>
    </recommendedName>
</protein>
<evidence type="ECO:0000313" key="3">
    <source>
        <dbReference type="Proteomes" id="UP000628448"/>
    </source>
</evidence>
<dbReference type="EMBL" id="JADWYR010000003">
    <property type="protein sequence ID" value="MBG9378610.1"/>
    <property type="molecule type" value="Genomic_DNA"/>
</dbReference>
<dbReference type="RefSeq" id="WP_196992707.1">
    <property type="nucleotide sequence ID" value="NZ_JADWYR010000003.1"/>
</dbReference>
<feature type="region of interest" description="Disordered" evidence="1">
    <location>
        <begin position="1"/>
        <end position="32"/>
    </location>
</feature>
<name>A0A931H086_9BACT</name>
<proteinExistence type="predicted"/>
<sequence length="67" mass="7295">MEKKQQTTGKLPADAPAAVKRNTNTDENVERAYDEQTAAVDNTEEIDGDDAAHDALKEEAAKNGMDF</sequence>
<gene>
    <name evidence="2" type="ORF">I5907_20425</name>
</gene>
<dbReference type="Proteomes" id="UP000628448">
    <property type="component" value="Unassembled WGS sequence"/>
</dbReference>